<evidence type="ECO:0000256" key="3">
    <source>
        <dbReference type="ARBA" id="ARBA00023163"/>
    </source>
</evidence>
<dbReference type="Gene3D" id="3.40.50.2300">
    <property type="match status" value="2"/>
</dbReference>
<dbReference type="PANTHER" id="PTHR30146:SF109">
    <property type="entry name" value="HTH-TYPE TRANSCRIPTIONAL REGULATOR GALS"/>
    <property type="match status" value="1"/>
</dbReference>
<dbReference type="PRINTS" id="PR00036">
    <property type="entry name" value="HTHLACI"/>
</dbReference>
<dbReference type="InterPro" id="IPR000843">
    <property type="entry name" value="HTH_LacI"/>
</dbReference>
<dbReference type="PROSITE" id="PS50943">
    <property type="entry name" value="HTH_CROC1"/>
    <property type="match status" value="1"/>
</dbReference>
<dbReference type="CDD" id="cd01392">
    <property type="entry name" value="HTH_LacI"/>
    <property type="match status" value="1"/>
</dbReference>
<dbReference type="Gene3D" id="1.10.260.40">
    <property type="entry name" value="lambda repressor-like DNA-binding domains"/>
    <property type="match status" value="1"/>
</dbReference>
<evidence type="ECO:0000259" key="4">
    <source>
        <dbReference type="PROSITE" id="PS50932"/>
    </source>
</evidence>
<evidence type="ECO:0000313" key="7">
    <source>
        <dbReference type="Proteomes" id="UP000294650"/>
    </source>
</evidence>
<dbReference type="CDD" id="cd06267">
    <property type="entry name" value="PBP1_LacI_sugar_binding-like"/>
    <property type="match status" value="1"/>
</dbReference>
<dbReference type="Pfam" id="PF00356">
    <property type="entry name" value="LacI"/>
    <property type="match status" value="1"/>
</dbReference>
<gene>
    <name evidence="6" type="ORF">EDD68_11356</name>
</gene>
<feature type="domain" description="HTH lacI-type" evidence="4">
    <location>
        <begin position="3"/>
        <end position="57"/>
    </location>
</feature>
<keyword evidence="2" id="KW-0238">DNA-binding</keyword>
<dbReference type="InterPro" id="IPR010982">
    <property type="entry name" value="Lambda_DNA-bd_dom_sf"/>
</dbReference>
<dbReference type="GO" id="GO:0003700">
    <property type="term" value="F:DNA-binding transcription factor activity"/>
    <property type="evidence" value="ECO:0007669"/>
    <property type="project" value="TreeGrafter"/>
</dbReference>
<organism evidence="6 7">
    <name type="scientific">Melghiribacillus thermohalophilus</name>
    <dbReference type="NCBI Taxonomy" id="1324956"/>
    <lineage>
        <taxon>Bacteria</taxon>
        <taxon>Bacillati</taxon>
        <taxon>Bacillota</taxon>
        <taxon>Bacilli</taxon>
        <taxon>Bacillales</taxon>
        <taxon>Bacillaceae</taxon>
        <taxon>Melghiribacillus</taxon>
    </lineage>
</organism>
<feature type="domain" description="HTH cro/C1-type" evidence="5">
    <location>
        <begin position="2"/>
        <end position="33"/>
    </location>
</feature>
<dbReference type="SUPFAM" id="SSF53822">
    <property type="entry name" value="Periplasmic binding protein-like I"/>
    <property type="match status" value="1"/>
</dbReference>
<evidence type="ECO:0000256" key="1">
    <source>
        <dbReference type="ARBA" id="ARBA00023015"/>
    </source>
</evidence>
<evidence type="ECO:0000313" key="6">
    <source>
        <dbReference type="EMBL" id="TCT20492.1"/>
    </source>
</evidence>
<dbReference type="InterPro" id="IPR046335">
    <property type="entry name" value="LacI/GalR-like_sensor"/>
</dbReference>
<dbReference type="PANTHER" id="PTHR30146">
    <property type="entry name" value="LACI-RELATED TRANSCRIPTIONAL REPRESSOR"/>
    <property type="match status" value="1"/>
</dbReference>
<dbReference type="EMBL" id="SMAN01000013">
    <property type="protein sequence ID" value="TCT20492.1"/>
    <property type="molecule type" value="Genomic_DNA"/>
</dbReference>
<accession>A0A4V2V1A8</accession>
<dbReference type="RefSeq" id="WP_132372074.1">
    <property type="nucleotide sequence ID" value="NZ_SMAN01000013.1"/>
</dbReference>
<evidence type="ECO:0000256" key="2">
    <source>
        <dbReference type="ARBA" id="ARBA00023125"/>
    </source>
</evidence>
<evidence type="ECO:0000259" key="5">
    <source>
        <dbReference type="PROSITE" id="PS50943"/>
    </source>
</evidence>
<dbReference type="InterPro" id="IPR001387">
    <property type="entry name" value="Cro/C1-type_HTH"/>
</dbReference>
<dbReference type="Proteomes" id="UP000294650">
    <property type="component" value="Unassembled WGS sequence"/>
</dbReference>
<dbReference type="InterPro" id="IPR028082">
    <property type="entry name" value="Peripla_BP_I"/>
</dbReference>
<dbReference type="GO" id="GO:0000976">
    <property type="term" value="F:transcription cis-regulatory region binding"/>
    <property type="evidence" value="ECO:0007669"/>
    <property type="project" value="TreeGrafter"/>
</dbReference>
<comment type="caution">
    <text evidence="6">The sequence shown here is derived from an EMBL/GenBank/DDBJ whole genome shotgun (WGS) entry which is preliminary data.</text>
</comment>
<dbReference type="PROSITE" id="PS00356">
    <property type="entry name" value="HTH_LACI_1"/>
    <property type="match status" value="1"/>
</dbReference>
<dbReference type="Pfam" id="PF13377">
    <property type="entry name" value="Peripla_BP_3"/>
    <property type="match status" value="1"/>
</dbReference>
<name>A0A4V2V1A8_9BACI</name>
<dbReference type="SUPFAM" id="SSF47413">
    <property type="entry name" value="lambda repressor-like DNA-binding domains"/>
    <property type="match status" value="1"/>
</dbReference>
<protein>
    <submittedName>
        <fullName evidence="6">LacI family transcriptional regulator</fullName>
    </submittedName>
</protein>
<proteinExistence type="predicted"/>
<dbReference type="OrthoDB" id="9775106at2"/>
<dbReference type="PROSITE" id="PS50932">
    <property type="entry name" value="HTH_LACI_2"/>
    <property type="match status" value="1"/>
</dbReference>
<sequence length="338" mass="37897">MKLTIRDIAKMANVSPATVSKILNNTGSISKETRDKVMAIVEQTGYRPTFSAKSLATKKSNLIGIIYAGKVNVDFTHPFFNPVVNTFKKTVGREGYDLLVFSNETFSLEKENYLARCRHFHVDGCLIIAGEEVEEAIYELDQSDIPCAGIDIELTGNRSRYVMTDNFKIPALVVEYFYMNSIREIAYIGGLASSKIGEMRRKGFLEAMEKYGLPVREQWMKYGDFYEDSGYRAMNEILEGKSHPKAVFAASDMMALGAMRAIKEKGLKIPEDINVVGCDDIEACRYSDPQLTTVRQDKEKLGMMAARMLLELIHGENGAKSVLIDPEFIVRESSIKGL</sequence>
<keyword evidence="3" id="KW-0804">Transcription</keyword>
<dbReference type="SMART" id="SM00354">
    <property type="entry name" value="HTH_LACI"/>
    <property type="match status" value="1"/>
</dbReference>
<reference evidence="6 7" key="1">
    <citation type="submission" date="2019-03" db="EMBL/GenBank/DDBJ databases">
        <title>Genomic Encyclopedia of Type Strains, Phase IV (KMG-IV): sequencing the most valuable type-strain genomes for metagenomic binning, comparative biology and taxonomic classification.</title>
        <authorList>
            <person name="Goeker M."/>
        </authorList>
    </citation>
    <scope>NUCLEOTIDE SEQUENCE [LARGE SCALE GENOMIC DNA]</scope>
    <source>
        <strain evidence="6 7">DSM 25894</strain>
    </source>
</reference>
<keyword evidence="1" id="KW-0805">Transcription regulation</keyword>
<keyword evidence="7" id="KW-1185">Reference proteome</keyword>
<dbReference type="AlphaFoldDB" id="A0A4V2V1A8"/>